<reference evidence="3 4" key="1">
    <citation type="journal article" date="2013" name="Genome Announc.">
        <title>Genome sequences for three denitrifying bacterial strains isolated from a uranium- and nitrate-contaminated subsurface environment.</title>
        <authorList>
            <person name="Venkatramanan R."/>
            <person name="Prakash O."/>
            <person name="Woyke T."/>
            <person name="Chain P."/>
            <person name="Goodwin L.A."/>
            <person name="Watson D."/>
            <person name="Brooks S."/>
            <person name="Kostka J.E."/>
            <person name="Green S.J."/>
        </authorList>
    </citation>
    <scope>NUCLEOTIDE SEQUENCE [LARGE SCALE GENOMIC DNA]</scope>
    <source>
        <strain evidence="3 4">1NES1</strain>
    </source>
</reference>
<dbReference type="GO" id="GO:0016020">
    <property type="term" value="C:membrane"/>
    <property type="evidence" value="ECO:0007669"/>
    <property type="project" value="TreeGrafter"/>
</dbReference>
<proteinExistence type="predicted"/>
<keyword evidence="1" id="KW-0472">Membrane</keyword>
<dbReference type="PANTHER" id="PTHR23028">
    <property type="entry name" value="ACETYLTRANSFERASE"/>
    <property type="match status" value="1"/>
</dbReference>
<dbReference type="OrthoDB" id="9796461at2"/>
<keyword evidence="4" id="KW-1185">Reference proteome</keyword>
<feature type="transmembrane region" description="Helical" evidence="1">
    <location>
        <begin position="186"/>
        <end position="205"/>
    </location>
</feature>
<dbReference type="AlphaFoldDB" id="N0BA64"/>
<dbReference type="InterPro" id="IPR050879">
    <property type="entry name" value="Acyltransferase_3"/>
</dbReference>
<evidence type="ECO:0000256" key="1">
    <source>
        <dbReference type="SAM" id="Phobius"/>
    </source>
</evidence>
<feature type="transmembrane region" description="Helical" evidence="1">
    <location>
        <begin position="72"/>
        <end position="90"/>
    </location>
</feature>
<evidence type="ECO:0000259" key="2">
    <source>
        <dbReference type="Pfam" id="PF01757"/>
    </source>
</evidence>
<dbReference type="Proteomes" id="UP000005952">
    <property type="component" value="Chromosome"/>
</dbReference>
<feature type="transmembrane region" description="Helical" evidence="1">
    <location>
        <begin position="263"/>
        <end position="282"/>
    </location>
</feature>
<feature type="transmembrane region" description="Helical" evidence="1">
    <location>
        <begin position="302"/>
        <end position="319"/>
    </location>
</feature>
<dbReference type="GO" id="GO:0000271">
    <property type="term" value="P:polysaccharide biosynthetic process"/>
    <property type="evidence" value="ECO:0007669"/>
    <property type="project" value="TreeGrafter"/>
</dbReference>
<feature type="transmembrane region" description="Helical" evidence="1">
    <location>
        <begin position="159"/>
        <end position="180"/>
    </location>
</feature>
<keyword evidence="1" id="KW-1133">Transmembrane helix</keyword>
<dbReference type="eggNOG" id="COG1835">
    <property type="taxonomic scope" value="Bacteria"/>
</dbReference>
<dbReference type="KEGG" id="hdt:HYPDE_41173"/>
<feature type="transmembrane region" description="Helical" evidence="1">
    <location>
        <begin position="33"/>
        <end position="51"/>
    </location>
</feature>
<dbReference type="PANTHER" id="PTHR23028:SF53">
    <property type="entry name" value="ACYL_TRANSF_3 DOMAIN-CONTAINING PROTEIN"/>
    <property type="match status" value="1"/>
</dbReference>
<dbReference type="EMBL" id="CP005587">
    <property type="protein sequence ID" value="AGK59903.1"/>
    <property type="molecule type" value="Genomic_DNA"/>
</dbReference>
<evidence type="ECO:0000313" key="3">
    <source>
        <dbReference type="EMBL" id="AGK59903.1"/>
    </source>
</evidence>
<feature type="transmembrane region" description="Helical" evidence="1">
    <location>
        <begin position="339"/>
        <end position="360"/>
    </location>
</feature>
<dbReference type="HOGENOM" id="CLU_005679_10_4_5"/>
<accession>N0BA64</accession>
<name>N0BA64_9HYPH</name>
<feature type="transmembrane region" description="Helical" evidence="1">
    <location>
        <begin position="210"/>
        <end position="230"/>
    </location>
</feature>
<dbReference type="RefSeq" id="WP_015599917.1">
    <property type="nucleotide sequence ID" value="NC_021172.1"/>
</dbReference>
<dbReference type="InterPro" id="IPR002656">
    <property type="entry name" value="Acyl_transf_3_dom"/>
</dbReference>
<dbReference type="GO" id="GO:0016747">
    <property type="term" value="F:acyltransferase activity, transferring groups other than amino-acyl groups"/>
    <property type="evidence" value="ECO:0007669"/>
    <property type="project" value="InterPro"/>
</dbReference>
<gene>
    <name evidence="3" type="ORF">HYPDE_41173</name>
</gene>
<keyword evidence="1" id="KW-0812">Transmembrane</keyword>
<sequence length="568" mass="62734">MASGTSRIPSIDGLRAIAVLAVLLFHVDHKLLPGGYLGVDLFFVISGFVVTKSLAENKLRYREFLLRRFYRLFPAGATTILVTLLAFEFAGHGLLSKQHVHSAIASFTATSNFYFMRHSGYFDTALQGNPFLHFWSLSVEEQFYLVWPWLIILISAWRFFAKAAFLIVLAIMSAAIFWWAPVEAFYLMPARAFQFGAGALAYFVLGQYRLLLPSIGIYAMLGSSIILFFTHDGTQSWSTAILLPTVIFASLVLLAANQPLDRLLLLFPIQYLGLASYSIYLAHWPIIVYSNIVYDAGIQTKVLAFLLSIVAGVALHYAIERPLNFRISQKTARKKSRFFVIFGGPVIAATTACVMAVIFAQIHASAMPSSLTASRQDSDLDEAEKIYAQTETIRAAAIKKSWACNTFEPGRLNGNKKYKLLDDLNLGECLKGKNLLLADSTAEVAVYLLATTGKADSLAQLDSAGCSFLLSTTAPDCTKMNALRLTLITNTSCAYSTIYLAFSWAKYKPDDLRALFALVAKSPCSFVILSQLPSFTVNPEQALRANNSNNVDFTFESERECPKGNGSH</sequence>
<evidence type="ECO:0000313" key="4">
    <source>
        <dbReference type="Proteomes" id="UP000005952"/>
    </source>
</evidence>
<feature type="transmembrane region" description="Helical" evidence="1">
    <location>
        <begin position="236"/>
        <end position="256"/>
    </location>
</feature>
<organism evidence="3 4">
    <name type="scientific">Hyphomicrobium denitrificans 1NES1</name>
    <dbReference type="NCBI Taxonomy" id="670307"/>
    <lineage>
        <taxon>Bacteria</taxon>
        <taxon>Pseudomonadati</taxon>
        <taxon>Pseudomonadota</taxon>
        <taxon>Alphaproteobacteria</taxon>
        <taxon>Hyphomicrobiales</taxon>
        <taxon>Hyphomicrobiaceae</taxon>
        <taxon>Hyphomicrobium</taxon>
    </lineage>
</organism>
<protein>
    <recommendedName>
        <fullName evidence="2">Acyltransferase 3 domain-containing protein</fullName>
    </recommendedName>
</protein>
<dbReference type="STRING" id="670307.HYPDE_41173"/>
<feature type="domain" description="Acyltransferase 3" evidence="2">
    <location>
        <begin position="9"/>
        <end position="319"/>
    </location>
</feature>
<dbReference type="Pfam" id="PF01757">
    <property type="entry name" value="Acyl_transf_3"/>
    <property type="match status" value="1"/>
</dbReference>